<dbReference type="STRING" id="565033.GACE_0828"/>
<dbReference type="Proteomes" id="UP000030624">
    <property type="component" value="Chromosome"/>
</dbReference>
<organism evidence="1 2">
    <name type="scientific">Geoglobus acetivorans</name>
    <dbReference type="NCBI Taxonomy" id="565033"/>
    <lineage>
        <taxon>Archaea</taxon>
        <taxon>Methanobacteriati</taxon>
        <taxon>Methanobacteriota</taxon>
        <taxon>Archaeoglobi</taxon>
        <taxon>Archaeoglobales</taxon>
        <taxon>Archaeoglobaceae</taxon>
        <taxon>Geoglobus</taxon>
    </lineage>
</organism>
<protein>
    <submittedName>
        <fullName evidence="1">Uncharacterized protein</fullName>
    </submittedName>
</protein>
<dbReference type="GeneID" id="24797424"/>
<dbReference type="KEGG" id="gac:GACE_0828"/>
<name>A0A0A7GG32_GEOAI</name>
<dbReference type="AlphaFoldDB" id="A0A0A7GG32"/>
<dbReference type="EMBL" id="CP009552">
    <property type="protein sequence ID" value="AIY89877.1"/>
    <property type="molecule type" value="Genomic_DNA"/>
</dbReference>
<accession>A0A0A7GG32</accession>
<dbReference type="HOGENOM" id="CLU_1965458_0_0_2"/>
<reference evidence="1 2" key="1">
    <citation type="journal article" date="2015" name="Appl. Environ. Microbiol.">
        <title>The Geoglobus acetivorans genome: Fe(III) reduction, acetate utilization, autotrophic growth, and degradation of aromatic compounds in a hyperthermophilic archaeon.</title>
        <authorList>
            <person name="Mardanov A.V."/>
            <person name="Slododkina G.B."/>
            <person name="Slobodkin A.I."/>
            <person name="Beletsky A.V."/>
            <person name="Gavrilov S.N."/>
            <person name="Kublanov I.V."/>
            <person name="Bonch-Osmolovskaya E.A."/>
            <person name="Skryabin K.G."/>
            <person name="Ravin N.V."/>
        </authorList>
    </citation>
    <scope>NUCLEOTIDE SEQUENCE [LARGE SCALE GENOMIC DNA]</scope>
    <source>
        <strain evidence="1 2">SBH6</strain>
    </source>
</reference>
<evidence type="ECO:0000313" key="2">
    <source>
        <dbReference type="Proteomes" id="UP000030624"/>
    </source>
</evidence>
<gene>
    <name evidence="1" type="ORF">GACE_0828</name>
</gene>
<sequence>MIKKLIYNVRTGQIDEITLTLNEADRELIDEFSANPDKSIINANGVDSATIIVSYNKNWKLSTWQVNVAVYDSARTLIATDTLTLSDAGNYTAVAQYAFSTEIADTYRFEFELVDLGLKASCEVEAI</sequence>
<dbReference type="RefSeq" id="WP_048091410.1">
    <property type="nucleotide sequence ID" value="NZ_CP009552.1"/>
</dbReference>
<proteinExistence type="predicted"/>
<evidence type="ECO:0000313" key="1">
    <source>
        <dbReference type="EMBL" id="AIY89877.1"/>
    </source>
</evidence>